<evidence type="ECO:0000256" key="2">
    <source>
        <dbReference type="ARBA" id="ARBA00023002"/>
    </source>
</evidence>
<dbReference type="Gene3D" id="3.20.20.70">
    <property type="entry name" value="Aldolase class I"/>
    <property type="match status" value="1"/>
</dbReference>
<comment type="caution">
    <text evidence="4">The sequence shown here is derived from an EMBL/GenBank/DDBJ whole genome shotgun (WGS) entry which is preliminary data.</text>
</comment>
<dbReference type="RefSeq" id="WP_224195587.1">
    <property type="nucleotide sequence ID" value="NZ_JAIRAU010000044.1"/>
</dbReference>
<dbReference type="EMBL" id="JAIRAU010000044">
    <property type="protein sequence ID" value="MBZ5713853.1"/>
    <property type="molecule type" value="Genomic_DNA"/>
</dbReference>
<keyword evidence="2" id="KW-0560">Oxidoreductase</keyword>
<evidence type="ECO:0000259" key="3">
    <source>
        <dbReference type="Pfam" id="PF00724"/>
    </source>
</evidence>
<sequence length="365" mass="39708">MSSALLSPIRLRNGVVARNRVWLAPLTNGQSAVDGVCSPEEQRWLERRAEGGFGAIETCAAYVSEDGKGFDGQMGVWGDHQLPRLRELAAGIARTGALGLVQLYHGGVRSPSRLTGRQPWSASSFTEDRPEFEVPRAADERDIEAAIAAFEQAAVRAAAAGFHGVELHGAHGYLLAQFLSSAMNQRTDDWGGAFVNRARLIRTIARRVRAATPAEFVLGVRISPENFGYSRGIDLDESLQLAAWLAEDGVDFLHVSLWDVFKNTAKRPDQHPIPLFRAALPVEVPLVVAGNIWTVADAEATLARGADIVALGKAAVLNPDWPRRAADPAFVPERGPLTPAQLHELAISDPFVTYLRRFKTIVRDA</sequence>
<feature type="domain" description="NADH:flavin oxidoreductase/NADH oxidase N-terminal" evidence="3">
    <location>
        <begin position="5"/>
        <end position="326"/>
    </location>
</feature>
<evidence type="ECO:0000256" key="1">
    <source>
        <dbReference type="ARBA" id="ARBA00022630"/>
    </source>
</evidence>
<organism evidence="4 5">
    <name type="scientific">Nannocystis pusilla</name>
    <dbReference type="NCBI Taxonomy" id="889268"/>
    <lineage>
        <taxon>Bacteria</taxon>
        <taxon>Pseudomonadati</taxon>
        <taxon>Myxococcota</taxon>
        <taxon>Polyangia</taxon>
        <taxon>Nannocystales</taxon>
        <taxon>Nannocystaceae</taxon>
        <taxon>Nannocystis</taxon>
    </lineage>
</organism>
<dbReference type="Proteomes" id="UP001139031">
    <property type="component" value="Unassembled WGS sequence"/>
</dbReference>
<evidence type="ECO:0000313" key="4">
    <source>
        <dbReference type="EMBL" id="MBZ5713853.1"/>
    </source>
</evidence>
<dbReference type="PANTHER" id="PTHR43656:SF2">
    <property type="entry name" value="BINDING OXIDOREDUCTASE, PUTATIVE (AFU_ORTHOLOGUE AFUA_2G08260)-RELATED"/>
    <property type="match status" value="1"/>
</dbReference>
<keyword evidence="1" id="KW-0285">Flavoprotein</keyword>
<dbReference type="InterPro" id="IPR051799">
    <property type="entry name" value="NADH_flavin_oxidoreductase"/>
</dbReference>
<dbReference type="SUPFAM" id="SSF51395">
    <property type="entry name" value="FMN-linked oxidoreductases"/>
    <property type="match status" value="1"/>
</dbReference>
<protein>
    <submittedName>
        <fullName evidence="4">NADH:flavin oxidoreductase</fullName>
    </submittedName>
</protein>
<dbReference type="InterPro" id="IPR013785">
    <property type="entry name" value="Aldolase_TIM"/>
</dbReference>
<dbReference type="InterPro" id="IPR001155">
    <property type="entry name" value="OxRdtase_FMN_N"/>
</dbReference>
<gene>
    <name evidence="4" type="ORF">K7C98_31875</name>
</gene>
<reference evidence="4" key="1">
    <citation type="submission" date="2021-08" db="EMBL/GenBank/DDBJ databases">
        <authorList>
            <person name="Stevens D.C."/>
        </authorList>
    </citation>
    <scope>NUCLEOTIDE SEQUENCE</scope>
    <source>
        <strain evidence="4">DSM 53165</strain>
    </source>
</reference>
<dbReference type="PANTHER" id="PTHR43656">
    <property type="entry name" value="BINDING OXIDOREDUCTASE, PUTATIVE (AFU_ORTHOLOGUE AFUA_2G08260)-RELATED"/>
    <property type="match status" value="1"/>
</dbReference>
<dbReference type="Pfam" id="PF00724">
    <property type="entry name" value="Oxidored_FMN"/>
    <property type="match status" value="1"/>
</dbReference>
<accession>A0ABS7U061</accession>
<name>A0ABS7U061_9BACT</name>
<keyword evidence="5" id="KW-1185">Reference proteome</keyword>
<proteinExistence type="predicted"/>
<dbReference type="CDD" id="cd02803">
    <property type="entry name" value="OYE_like_FMN_family"/>
    <property type="match status" value="1"/>
</dbReference>
<evidence type="ECO:0000313" key="5">
    <source>
        <dbReference type="Proteomes" id="UP001139031"/>
    </source>
</evidence>